<proteinExistence type="predicted"/>
<feature type="transmembrane region" description="Helical" evidence="5">
    <location>
        <begin position="80"/>
        <end position="103"/>
    </location>
</feature>
<reference evidence="7 8" key="1">
    <citation type="submission" date="2024-01" db="EMBL/GenBank/DDBJ databases">
        <title>Uliginosibacterium soil sp. nov.</title>
        <authorList>
            <person name="Lv Y."/>
        </authorList>
    </citation>
    <scope>NUCLEOTIDE SEQUENCE [LARGE SCALE GENOMIC DNA]</scope>
    <source>
        <strain evidence="7 8">H3</strain>
    </source>
</reference>
<evidence type="ECO:0000256" key="5">
    <source>
        <dbReference type="SAM" id="Phobius"/>
    </source>
</evidence>
<gene>
    <name evidence="7" type="ORF">VVD49_14590</name>
</gene>
<evidence type="ECO:0000256" key="2">
    <source>
        <dbReference type="ARBA" id="ARBA00022692"/>
    </source>
</evidence>
<evidence type="ECO:0000256" key="1">
    <source>
        <dbReference type="ARBA" id="ARBA00004370"/>
    </source>
</evidence>
<name>A0ABU6K4X5_9RHOO</name>
<sequence length="151" mass="16433">MSRVADYLFAISVTLWVGVLWALGLVAAPVLFRELSDRALAGNLAGAMFAVMAWVGIGAATYALLFLFAREGARALKTAAFWLILVMLLLTLAGHFGVTPILAHLKAEALPREVMESVLRDRFMAWHGVSSVLYLIQCALGVALVTQLFKR</sequence>
<feature type="transmembrane region" description="Helical" evidence="5">
    <location>
        <begin position="44"/>
        <end position="68"/>
    </location>
</feature>
<organism evidence="7 8">
    <name type="scientific">Uliginosibacterium silvisoli</name>
    <dbReference type="NCBI Taxonomy" id="3114758"/>
    <lineage>
        <taxon>Bacteria</taxon>
        <taxon>Pseudomonadati</taxon>
        <taxon>Pseudomonadota</taxon>
        <taxon>Betaproteobacteria</taxon>
        <taxon>Rhodocyclales</taxon>
        <taxon>Zoogloeaceae</taxon>
        <taxon>Uliginosibacterium</taxon>
    </lineage>
</organism>
<feature type="domain" description="TMEM205-like" evidence="6">
    <location>
        <begin position="12"/>
        <end position="109"/>
    </location>
</feature>
<accession>A0ABU6K4X5</accession>
<comment type="caution">
    <text evidence="7">The sequence shown here is derived from an EMBL/GenBank/DDBJ whole genome shotgun (WGS) entry which is preliminary data.</text>
</comment>
<dbReference type="Pfam" id="PF13664">
    <property type="entry name" value="DUF4149"/>
    <property type="match status" value="1"/>
</dbReference>
<evidence type="ECO:0000259" key="6">
    <source>
        <dbReference type="Pfam" id="PF13664"/>
    </source>
</evidence>
<dbReference type="RefSeq" id="WP_327599911.1">
    <property type="nucleotide sequence ID" value="NZ_JAYXHS010000002.1"/>
</dbReference>
<evidence type="ECO:0000256" key="4">
    <source>
        <dbReference type="ARBA" id="ARBA00023136"/>
    </source>
</evidence>
<keyword evidence="3 5" id="KW-1133">Transmembrane helix</keyword>
<keyword evidence="4 5" id="KW-0472">Membrane</keyword>
<feature type="transmembrane region" description="Helical" evidence="5">
    <location>
        <begin position="7"/>
        <end position="32"/>
    </location>
</feature>
<keyword evidence="8" id="KW-1185">Reference proteome</keyword>
<feature type="transmembrane region" description="Helical" evidence="5">
    <location>
        <begin position="123"/>
        <end position="145"/>
    </location>
</feature>
<evidence type="ECO:0000256" key="3">
    <source>
        <dbReference type="ARBA" id="ARBA00022989"/>
    </source>
</evidence>
<dbReference type="EMBL" id="JAYXHS010000002">
    <property type="protein sequence ID" value="MEC5386958.1"/>
    <property type="molecule type" value="Genomic_DNA"/>
</dbReference>
<comment type="subcellular location">
    <subcellularLocation>
        <location evidence="1">Membrane</location>
    </subcellularLocation>
</comment>
<dbReference type="InterPro" id="IPR025423">
    <property type="entry name" value="TMEM205-like"/>
</dbReference>
<dbReference type="Proteomes" id="UP001331561">
    <property type="component" value="Unassembled WGS sequence"/>
</dbReference>
<keyword evidence="2 5" id="KW-0812">Transmembrane</keyword>
<evidence type="ECO:0000313" key="7">
    <source>
        <dbReference type="EMBL" id="MEC5386958.1"/>
    </source>
</evidence>
<evidence type="ECO:0000313" key="8">
    <source>
        <dbReference type="Proteomes" id="UP001331561"/>
    </source>
</evidence>
<protein>
    <submittedName>
        <fullName evidence="7">DUF4149 domain-containing protein</fullName>
    </submittedName>
</protein>